<feature type="transmembrane region" description="Helical" evidence="1">
    <location>
        <begin position="176"/>
        <end position="199"/>
    </location>
</feature>
<reference evidence="2 3" key="1">
    <citation type="submission" date="2015-09" db="EMBL/GenBank/DDBJ databases">
        <title>Genome sequence of the marine flavobacterium Croceitalea dokdonensis DOKDO 023 that contains proton- and sodium-pumping rhodopsins.</title>
        <authorList>
            <person name="Kwon S.-K."/>
            <person name="Lee H.K."/>
            <person name="Kwak M.-J."/>
            <person name="Kim J.F."/>
        </authorList>
    </citation>
    <scope>NUCLEOTIDE SEQUENCE [LARGE SCALE GENOMIC DNA]</scope>
    <source>
        <strain evidence="2 3">DOKDO 023</strain>
    </source>
</reference>
<dbReference type="AlphaFoldDB" id="A0A0P7AIZ1"/>
<dbReference type="OrthoDB" id="1491387at2"/>
<evidence type="ECO:0000313" key="2">
    <source>
        <dbReference type="EMBL" id="KPM31759.1"/>
    </source>
</evidence>
<protein>
    <submittedName>
        <fullName evidence="2">Uncharacterized protein</fullName>
    </submittedName>
</protein>
<feature type="transmembrane region" description="Helical" evidence="1">
    <location>
        <begin position="131"/>
        <end position="164"/>
    </location>
</feature>
<proteinExistence type="predicted"/>
<keyword evidence="1" id="KW-1133">Transmembrane helix</keyword>
<feature type="transmembrane region" description="Helical" evidence="1">
    <location>
        <begin position="240"/>
        <end position="261"/>
    </location>
</feature>
<keyword evidence="1" id="KW-0472">Membrane</keyword>
<accession>A0A0P7AIZ1</accession>
<dbReference type="EMBL" id="LDJX01000004">
    <property type="protein sequence ID" value="KPM31759.1"/>
    <property type="molecule type" value="Genomic_DNA"/>
</dbReference>
<sequence length="443" mass="51492">MNNDYKSPAFRKLLDSLQQQSWELELIISGFAIFGLFTAYHPILTEMLNAESNGQVFTFVINLVALIACSILIFNLLLHVVLRGVWIGALGLRYVSGDIDFEVLKYGAQFKNYLKKRIISFDRYIATLENYCSVLFALSFLTIFFVLGLTLMILAIALVGNFIIDNQDLPNWISNFVGIPLMVFLVVGMLLTFFDFISLGLLKRNKWVAKIYFPVYWVFSYITLSFLYRPLLYNFLDNKFGKRLIMMLTPIYIGILLLTGLEVRTSNYFNAELKSSAFIANNENYRDLITDTDDIPAQMTIQSKVIRAPYINVFIGYTEAIEDRVLGFNDSLKPEKDRRGLISNNINFSSNDWFDRIKNKDSIRKIYLKTFNDIYSFKIDTLNIPGNFILATDNKERVTFESYIPIKELPEGQHLLQLLRKERKKDTFVETVRVKIPFWYYKE</sequence>
<feature type="transmembrane region" description="Helical" evidence="1">
    <location>
        <begin position="211"/>
        <end position="228"/>
    </location>
</feature>
<organism evidence="2 3">
    <name type="scientific">Croceitalea dokdonensis DOKDO 023</name>
    <dbReference type="NCBI Taxonomy" id="1300341"/>
    <lineage>
        <taxon>Bacteria</taxon>
        <taxon>Pseudomonadati</taxon>
        <taxon>Bacteroidota</taxon>
        <taxon>Flavobacteriia</taxon>
        <taxon>Flavobacteriales</taxon>
        <taxon>Flavobacteriaceae</taxon>
        <taxon>Croceitalea</taxon>
    </lineage>
</organism>
<keyword evidence="1" id="KW-0812">Transmembrane</keyword>
<name>A0A0P7AIZ1_9FLAO</name>
<dbReference type="Proteomes" id="UP000050280">
    <property type="component" value="Unassembled WGS sequence"/>
</dbReference>
<dbReference type="PATRIC" id="fig|1300341.3.peg.2426"/>
<keyword evidence="3" id="KW-1185">Reference proteome</keyword>
<evidence type="ECO:0000256" key="1">
    <source>
        <dbReference type="SAM" id="Phobius"/>
    </source>
</evidence>
<comment type="caution">
    <text evidence="2">The sequence shown here is derived from an EMBL/GenBank/DDBJ whole genome shotgun (WGS) entry which is preliminary data.</text>
</comment>
<dbReference type="RefSeq" id="WP_054559329.1">
    <property type="nucleotide sequence ID" value="NZ_LDJX01000004.1"/>
</dbReference>
<gene>
    <name evidence="2" type="ORF">I595_2254</name>
</gene>
<dbReference type="STRING" id="1300341.I595_2254"/>
<evidence type="ECO:0000313" key="3">
    <source>
        <dbReference type="Proteomes" id="UP000050280"/>
    </source>
</evidence>
<feature type="transmembrane region" description="Helical" evidence="1">
    <location>
        <begin position="21"/>
        <end position="44"/>
    </location>
</feature>
<feature type="transmembrane region" description="Helical" evidence="1">
    <location>
        <begin position="56"/>
        <end position="78"/>
    </location>
</feature>